<dbReference type="Proteomes" id="UP000735302">
    <property type="component" value="Unassembled WGS sequence"/>
</dbReference>
<keyword evidence="3" id="KW-1185">Reference proteome</keyword>
<organism evidence="2 3">
    <name type="scientific">Plakobranchus ocellatus</name>
    <dbReference type="NCBI Taxonomy" id="259542"/>
    <lineage>
        <taxon>Eukaryota</taxon>
        <taxon>Metazoa</taxon>
        <taxon>Spiralia</taxon>
        <taxon>Lophotrochozoa</taxon>
        <taxon>Mollusca</taxon>
        <taxon>Gastropoda</taxon>
        <taxon>Heterobranchia</taxon>
        <taxon>Euthyneura</taxon>
        <taxon>Panpulmonata</taxon>
        <taxon>Sacoglossa</taxon>
        <taxon>Placobranchoidea</taxon>
        <taxon>Plakobranchidae</taxon>
        <taxon>Plakobranchus</taxon>
    </lineage>
</organism>
<feature type="region of interest" description="Disordered" evidence="1">
    <location>
        <begin position="1"/>
        <end position="29"/>
    </location>
</feature>
<dbReference type="EMBL" id="BLXT01000370">
    <property type="protein sequence ID" value="GFN76308.1"/>
    <property type="molecule type" value="Genomic_DNA"/>
</dbReference>
<name>A0AAV3Y222_9GAST</name>
<evidence type="ECO:0000313" key="3">
    <source>
        <dbReference type="Proteomes" id="UP000735302"/>
    </source>
</evidence>
<dbReference type="AlphaFoldDB" id="A0AAV3Y222"/>
<reference evidence="2 3" key="1">
    <citation type="journal article" date="2021" name="Elife">
        <title>Chloroplast acquisition without the gene transfer in kleptoplastic sea slugs, Plakobranchus ocellatus.</title>
        <authorList>
            <person name="Maeda T."/>
            <person name="Takahashi S."/>
            <person name="Yoshida T."/>
            <person name="Shimamura S."/>
            <person name="Takaki Y."/>
            <person name="Nagai Y."/>
            <person name="Toyoda A."/>
            <person name="Suzuki Y."/>
            <person name="Arimoto A."/>
            <person name="Ishii H."/>
            <person name="Satoh N."/>
            <person name="Nishiyama T."/>
            <person name="Hasebe M."/>
            <person name="Maruyama T."/>
            <person name="Minagawa J."/>
            <person name="Obokata J."/>
            <person name="Shigenobu S."/>
        </authorList>
    </citation>
    <scope>NUCLEOTIDE SEQUENCE [LARGE SCALE GENOMIC DNA]</scope>
</reference>
<evidence type="ECO:0000256" key="1">
    <source>
        <dbReference type="SAM" id="MobiDB-lite"/>
    </source>
</evidence>
<proteinExistence type="predicted"/>
<accession>A0AAV3Y222</accession>
<protein>
    <submittedName>
        <fullName evidence="2">Uncharacterized protein</fullName>
    </submittedName>
</protein>
<gene>
    <name evidence="2" type="ORF">PoB_000281400</name>
</gene>
<feature type="compositionally biased region" description="Acidic residues" evidence="1">
    <location>
        <begin position="1"/>
        <end position="15"/>
    </location>
</feature>
<comment type="caution">
    <text evidence="2">The sequence shown here is derived from an EMBL/GenBank/DDBJ whole genome shotgun (WGS) entry which is preliminary data.</text>
</comment>
<evidence type="ECO:0000313" key="2">
    <source>
        <dbReference type="EMBL" id="GFN76308.1"/>
    </source>
</evidence>
<sequence length="113" mass="12630">MINDDDDDNSDDIYDGDCGADGSDDLQRYGKTKEKNPIWSITSRLSKLITILSHKSISKCYTTGINVGASSPPRKYQLSTRMGGHWLLDRQAVKVQLDSKVFSWVMESKLGSK</sequence>